<protein>
    <recommendedName>
        <fullName evidence="2">Gfd2/YDR514C-like C-terminal domain-containing protein</fullName>
    </recommendedName>
</protein>
<evidence type="ECO:0000313" key="4">
    <source>
        <dbReference type="Proteomes" id="UP000095149"/>
    </source>
</evidence>
<dbReference type="InterPro" id="IPR048519">
    <property type="entry name" value="Gfd2/YDR514C-like_C"/>
</dbReference>
<dbReference type="PANTHER" id="PTHR28083">
    <property type="entry name" value="GOOD FOR FULL DBP5 ACTIVITY PROTEIN 2"/>
    <property type="match status" value="1"/>
</dbReference>
<feature type="compositionally biased region" description="Acidic residues" evidence="1">
    <location>
        <begin position="336"/>
        <end position="346"/>
    </location>
</feature>
<dbReference type="GO" id="GO:0005634">
    <property type="term" value="C:nucleus"/>
    <property type="evidence" value="ECO:0007669"/>
    <property type="project" value="TreeGrafter"/>
</dbReference>
<organism evidence="3 4">
    <name type="scientific">Cryptococcus amylolentus CBS 6273</name>
    <dbReference type="NCBI Taxonomy" id="1296118"/>
    <lineage>
        <taxon>Eukaryota</taxon>
        <taxon>Fungi</taxon>
        <taxon>Dikarya</taxon>
        <taxon>Basidiomycota</taxon>
        <taxon>Agaricomycotina</taxon>
        <taxon>Tremellomycetes</taxon>
        <taxon>Tremellales</taxon>
        <taxon>Cryptococcaceae</taxon>
        <taxon>Cryptococcus</taxon>
    </lineage>
</organism>
<evidence type="ECO:0000259" key="2">
    <source>
        <dbReference type="Pfam" id="PF21762"/>
    </source>
</evidence>
<dbReference type="Proteomes" id="UP000095149">
    <property type="component" value="Unassembled WGS sequence"/>
</dbReference>
<gene>
    <name evidence="3" type="ORF">I350_05920</name>
</gene>
<name>A0A1E3JQF4_9TREE</name>
<feature type="region of interest" description="Disordered" evidence="1">
    <location>
        <begin position="215"/>
        <end position="295"/>
    </location>
</feature>
<evidence type="ECO:0000313" key="3">
    <source>
        <dbReference type="EMBL" id="ODO03075.1"/>
    </source>
</evidence>
<dbReference type="InterPro" id="IPR040151">
    <property type="entry name" value="Gfd2/YDR514C-like"/>
</dbReference>
<feature type="region of interest" description="Disordered" evidence="1">
    <location>
        <begin position="317"/>
        <end position="355"/>
    </location>
</feature>
<dbReference type="EMBL" id="MEKH01000009">
    <property type="protein sequence ID" value="ODO03075.1"/>
    <property type="molecule type" value="Genomic_DNA"/>
</dbReference>
<feature type="compositionally biased region" description="Basic and acidic residues" evidence="1">
    <location>
        <begin position="321"/>
        <end position="335"/>
    </location>
</feature>
<sequence length="758" mass="84917">MAQDSEQVPWVDPDLRITDSAGLVLAKHAYMRQMDVMWQWPNSLNPWHAGAVNSFLSNTALFDKGHPLHPGQDGLTLYLGYDKTNRPRLLLTLKQVEYIQYCINALRLSNPSWVEYYSKRAELEQDGSEKAMQELEELEEPSYELGQDDWVPIPDMVLPAEWFIKVEEITIPSFFHLTKVTKQLDKDAKIAERHERNGLPLPDFDPKRFEPILALDVPPTTEEEEIKKKEQRAVQKEQEKQARRERMERDRLAKQGTPAGDATPEAPPSAPEEAKAGANSKAKAGDVKPNEDDSQNPAWIKAAEEAATKVLQDFGFASNTKSDDGSDDGASRDDSLDSGDEGEDDEPQKTLTDDQLAERYHFVASQALIIAAEGGLRNALAEVEAEVTPENEPPKEVGRSSFLALAVTRWDQDSKVVLEVGWSAMYWQEVIQPGSQRDGNAKPVFEEIRDQGHYIVEDHRLNKTNTTYPDYRENYLFGESLQVPKAKLKSTIRNKIVEVNTKGGKGSLYVLVHAPKGVDFDFKDIGPSFSTERGDFGDLRPDTGGLPPYMDATKCGVPFMINTAALFGGIERATPTRPPAGYTPVINSTSIDESITPIDDIKGLGRTEKSLQHVAMLLFGDDESRKPQFCGNAGNDAFYTLQVFVALMTGNTLDKFREAYEANPVQPDFFSSMHDPTAAEEPLEFIIPGPTRDQVRDSEKWENDEVEGQSIEEWIANQEKGLQVIMDPNHVEEEEMRGVSFFCEDDEGNEVAVGWEDE</sequence>
<proteinExistence type="predicted"/>
<dbReference type="AlphaFoldDB" id="A0A1E3JQF4"/>
<reference evidence="3 4" key="1">
    <citation type="submission" date="2016-06" db="EMBL/GenBank/DDBJ databases">
        <title>Evolution of pathogenesis and genome organization in the Tremellales.</title>
        <authorList>
            <person name="Cuomo C."/>
            <person name="Litvintseva A."/>
            <person name="Heitman J."/>
            <person name="Chen Y."/>
            <person name="Sun S."/>
            <person name="Springer D."/>
            <person name="Dromer F."/>
            <person name="Young S."/>
            <person name="Zeng Q."/>
            <person name="Chapman S."/>
            <person name="Gujja S."/>
            <person name="Saif S."/>
            <person name="Birren B."/>
        </authorList>
    </citation>
    <scope>NUCLEOTIDE SEQUENCE [LARGE SCALE GENOMIC DNA]</scope>
    <source>
        <strain evidence="3 4">CBS 6273</strain>
    </source>
</reference>
<dbReference type="Pfam" id="PF21762">
    <property type="entry name" value="DEDDh_C"/>
    <property type="match status" value="1"/>
</dbReference>
<feature type="domain" description="Gfd2/YDR514C-like C-terminal" evidence="2">
    <location>
        <begin position="402"/>
        <end position="514"/>
    </location>
</feature>
<comment type="caution">
    <text evidence="3">The sequence shown here is derived from an EMBL/GenBank/DDBJ whole genome shotgun (WGS) entry which is preliminary data.</text>
</comment>
<feature type="compositionally biased region" description="Basic and acidic residues" evidence="1">
    <location>
        <begin position="225"/>
        <end position="253"/>
    </location>
</feature>
<dbReference type="OrthoDB" id="5953249at2759"/>
<evidence type="ECO:0000256" key="1">
    <source>
        <dbReference type="SAM" id="MobiDB-lite"/>
    </source>
</evidence>
<dbReference type="PANTHER" id="PTHR28083:SF1">
    <property type="entry name" value="GOOD FOR FULL DBP5 ACTIVITY PROTEIN 2"/>
    <property type="match status" value="1"/>
</dbReference>
<accession>A0A1E3JQF4</accession>